<sequence length="140" mass="15347">MAAIRALGTVSLFCPPHTPLPIEVSSDSELSEKYAREFWCPRFETEETENKHGAPGKDNTRDELPPGCHGRCCCQTLAMCGHCAGRPVAPDTLQPALYYHSFGIPHVTVVHEPKPVEHFTHRGGVNCPAVTNGVESERVQ</sequence>
<organism evidence="1 2">
    <name type="scientific">Liparis tanakae</name>
    <name type="common">Tanaka's snailfish</name>
    <dbReference type="NCBI Taxonomy" id="230148"/>
    <lineage>
        <taxon>Eukaryota</taxon>
        <taxon>Metazoa</taxon>
        <taxon>Chordata</taxon>
        <taxon>Craniata</taxon>
        <taxon>Vertebrata</taxon>
        <taxon>Euteleostomi</taxon>
        <taxon>Actinopterygii</taxon>
        <taxon>Neopterygii</taxon>
        <taxon>Teleostei</taxon>
        <taxon>Neoteleostei</taxon>
        <taxon>Acanthomorphata</taxon>
        <taxon>Eupercaria</taxon>
        <taxon>Perciformes</taxon>
        <taxon>Cottioidei</taxon>
        <taxon>Cottales</taxon>
        <taxon>Liparidae</taxon>
        <taxon>Liparis</taxon>
    </lineage>
</organism>
<name>A0A4Z2IPU7_9TELE</name>
<gene>
    <name evidence="1" type="ORF">EYF80_010072</name>
</gene>
<reference evidence="1 2" key="1">
    <citation type="submission" date="2019-03" db="EMBL/GenBank/DDBJ databases">
        <title>First draft genome of Liparis tanakae, snailfish: a comprehensive survey of snailfish specific genes.</title>
        <authorList>
            <person name="Kim W."/>
            <person name="Song I."/>
            <person name="Jeong J.-H."/>
            <person name="Kim D."/>
            <person name="Kim S."/>
            <person name="Ryu S."/>
            <person name="Song J.Y."/>
            <person name="Lee S.K."/>
        </authorList>
    </citation>
    <scope>NUCLEOTIDE SEQUENCE [LARGE SCALE GENOMIC DNA]</scope>
    <source>
        <tissue evidence="1">Muscle</tissue>
    </source>
</reference>
<accession>A0A4Z2IPU7</accession>
<evidence type="ECO:0000313" key="1">
    <source>
        <dbReference type="EMBL" id="TNN79698.1"/>
    </source>
</evidence>
<dbReference type="AlphaFoldDB" id="A0A4Z2IPU7"/>
<keyword evidence="2" id="KW-1185">Reference proteome</keyword>
<comment type="caution">
    <text evidence="1">The sequence shown here is derived from an EMBL/GenBank/DDBJ whole genome shotgun (WGS) entry which is preliminary data.</text>
</comment>
<evidence type="ECO:0000313" key="2">
    <source>
        <dbReference type="Proteomes" id="UP000314294"/>
    </source>
</evidence>
<protein>
    <submittedName>
        <fullName evidence="1">Uncharacterized protein</fullName>
    </submittedName>
</protein>
<proteinExistence type="predicted"/>
<dbReference type="Proteomes" id="UP000314294">
    <property type="component" value="Unassembled WGS sequence"/>
</dbReference>
<dbReference type="EMBL" id="SRLO01000062">
    <property type="protein sequence ID" value="TNN79698.1"/>
    <property type="molecule type" value="Genomic_DNA"/>
</dbReference>